<name>A0AAN7HPM3_9PEZI</name>
<dbReference type="EMBL" id="MU857663">
    <property type="protein sequence ID" value="KAK4246934.1"/>
    <property type="molecule type" value="Genomic_DNA"/>
</dbReference>
<dbReference type="InterPro" id="IPR011990">
    <property type="entry name" value="TPR-like_helical_dom_sf"/>
</dbReference>
<proteinExistence type="predicted"/>
<reference evidence="1" key="1">
    <citation type="journal article" date="2023" name="Mol. Phylogenet. Evol.">
        <title>Genome-scale phylogeny and comparative genomics of the fungal order Sordariales.</title>
        <authorList>
            <person name="Hensen N."/>
            <person name="Bonometti L."/>
            <person name="Westerberg I."/>
            <person name="Brannstrom I.O."/>
            <person name="Guillou S."/>
            <person name="Cros-Aarteil S."/>
            <person name="Calhoun S."/>
            <person name="Haridas S."/>
            <person name="Kuo A."/>
            <person name="Mondo S."/>
            <person name="Pangilinan J."/>
            <person name="Riley R."/>
            <person name="LaButti K."/>
            <person name="Andreopoulos B."/>
            <person name="Lipzen A."/>
            <person name="Chen C."/>
            <person name="Yan M."/>
            <person name="Daum C."/>
            <person name="Ng V."/>
            <person name="Clum A."/>
            <person name="Steindorff A."/>
            <person name="Ohm R.A."/>
            <person name="Martin F."/>
            <person name="Silar P."/>
            <person name="Natvig D.O."/>
            <person name="Lalanne C."/>
            <person name="Gautier V."/>
            <person name="Ament-Velasquez S.L."/>
            <person name="Kruys A."/>
            <person name="Hutchinson M.I."/>
            <person name="Powell A.J."/>
            <person name="Barry K."/>
            <person name="Miller A.N."/>
            <person name="Grigoriev I.V."/>
            <person name="Debuchy R."/>
            <person name="Gladieux P."/>
            <person name="Hiltunen Thoren M."/>
            <person name="Johannesson H."/>
        </authorList>
    </citation>
    <scope>NUCLEOTIDE SEQUENCE</scope>
    <source>
        <strain evidence="1">CBS 359.72</strain>
    </source>
</reference>
<evidence type="ECO:0008006" key="3">
    <source>
        <dbReference type="Google" id="ProtNLM"/>
    </source>
</evidence>
<dbReference type="PANTHER" id="PTHR46082:SF6">
    <property type="entry name" value="AAA+ ATPASE DOMAIN-CONTAINING PROTEIN-RELATED"/>
    <property type="match status" value="1"/>
</dbReference>
<dbReference type="PANTHER" id="PTHR46082">
    <property type="entry name" value="ATP/GTP-BINDING PROTEIN-RELATED"/>
    <property type="match status" value="1"/>
</dbReference>
<gene>
    <name evidence="1" type="ORF">C7999DRAFT_41647</name>
</gene>
<accession>A0AAN7HPM3</accession>
<dbReference type="Gene3D" id="3.40.50.300">
    <property type="entry name" value="P-loop containing nucleotide triphosphate hydrolases"/>
    <property type="match status" value="1"/>
</dbReference>
<organism evidence="1 2">
    <name type="scientific">Corynascus novoguineensis</name>
    <dbReference type="NCBI Taxonomy" id="1126955"/>
    <lineage>
        <taxon>Eukaryota</taxon>
        <taxon>Fungi</taxon>
        <taxon>Dikarya</taxon>
        <taxon>Ascomycota</taxon>
        <taxon>Pezizomycotina</taxon>
        <taxon>Sordariomycetes</taxon>
        <taxon>Sordariomycetidae</taxon>
        <taxon>Sordariales</taxon>
        <taxon>Chaetomiaceae</taxon>
        <taxon>Corynascus</taxon>
    </lineage>
</organism>
<comment type="caution">
    <text evidence="1">The sequence shown here is derived from an EMBL/GenBank/DDBJ whole genome shotgun (WGS) entry which is preliminary data.</text>
</comment>
<keyword evidence="2" id="KW-1185">Reference proteome</keyword>
<dbReference type="InterPro" id="IPR053137">
    <property type="entry name" value="NLR-like"/>
</dbReference>
<reference evidence="1" key="2">
    <citation type="submission" date="2023-05" db="EMBL/GenBank/DDBJ databases">
        <authorList>
            <consortium name="Lawrence Berkeley National Laboratory"/>
            <person name="Steindorff A."/>
            <person name="Hensen N."/>
            <person name="Bonometti L."/>
            <person name="Westerberg I."/>
            <person name="Brannstrom I.O."/>
            <person name="Guillou S."/>
            <person name="Cros-Aarteil S."/>
            <person name="Calhoun S."/>
            <person name="Haridas S."/>
            <person name="Kuo A."/>
            <person name="Mondo S."/>
            <person name="Pangilinan J."/>
            <person name="Riley R."/>
            <person name="Labutti K."/>
            <person name="Andreopoulos B."/>
            <person name="Lipzen A."/>
            <person name="Chen C."/>
            <person name="Yanf M."/>
            <person name="Daum C."/>
            <person name="Ng V."/>
            <person name="Clum A."/>
            <person name="Ohm R."/>
            <person name="Martin F."/>
            <person name="Silar P."/>
            <person name="Natvig D."/>
            <person name="Lalanne C."/>
            <person name="Gautier V."/>
            <person name="Ament-Velasquez S.L."/>
            <person name="Kruys A."/>
            <person name="Hutchinson M.I."/>
            <person name="Powell A.J."/>
            <person name="Barry K."/>
            <person name="Miller A.N."/>
            <person name="Grigoriev I.V."/>
            <person name="Debuchy R."/>
            <person name="Gladieux P."/>
            <person name="Thoren M.H."/>
            <person name="Johannesson H."/>
        </authorList>
    </citation>
    <scope>NUCLEOTIDE SEQUENCE</scope>
    <source>
        <strain evidence="1">CBS 359.72</strain>
    </source>
</reference>
<dbReference type="SUPFAM" id="SSF52540">
    <property type="entry name" value="P-loop containing nucleoside triphosphate hydrolases"/>
    <property type="match status" value="1"/>
</dbReference>
<dbReference type="SUPFAM" id="SSF48452">
    <property type="entry name" value="TPR-like"/>
    <property type="match status" value="1"/>
</dbReference>
<evidence type="ECO:0000313" key="2">
    <source>
        <dbReference type="Proteomes" id="UP001303647"/>
    </source>
</evidence>
<evidence type="ECO:0000313" key="1">
    <source>
        <dbReference type="EMBL" id="KAK4246934.1"/>
    </source>
</evidence>
<dbReference type="Pfam" id="PF13374">
    <property type="entry name" value="TPR_10"/>
    <property type="match status" value="5"/>
</dbReference>
<dbReference type="AlphaFoldDB" id="A0AAN7HPM3"/>
<dbReference type="Gene3D" id="1.25.40.10">
    <property type="entry name" value="Tetratricopeptide repeat domain"/>
    <property type="match status" value="2"/>
</dbReference>
<sequence length="826" mass="92237">MLPSEDTRGANQNSGTANLDGNVATLGLACDAVLVNRVALEQEQITALVTSRQRPERHLQNILQSTRGIAFLGTPHHGSGLARWAELLSPHIGLFKQTDTEIVAVLQRESEVLAQIQEGFHTMVIARGDDGQGKIEITCFFEELPLRGIGQVVPQGAAILPGYIPIGIHSNHMDMARFVSADDPGLNKSVLVPYTSNSDFVGRSEILERLKWQLGHGQPSTCGTLQPRTCLYGLGGIGKTQIALAYVFWLRETHPDISIFWVHASTAERFRQAYTSIAQECQVAGFDDQMTKMLPLVKKWLERKDRGRWLLVIDNADDKEVFFGQKTGSAADEGSSGHERNLGRYIPQYAPGAILVTTRNLQTGSSLTKGKNLIEVGKMNEDETAQLLRICLDGVDTTSGGEFSTLSTRLEHLPLGLVQATADQNLIDLLGEEFETEGRDSETPHAVAETWMLSFEQIQRQNSFAGELLSIMSLFDRHAIPLEFLLRYSQQRGGEQNGEIELTKALGILKAFRFVTEDKGHGFDMHRLIQLVTQTWLSRKGMKPQFAEQALLLVSEVYPFGNHETRAICSAYLPHANAESIIRASLLHRIGGLYDYQAEILKAVLGEEHPDTLASITNLASIYGNQGRSKEAENLEVQVVEARKRVLGEEHPNTLNRRWKEAENLGAQVVEASKRVLGEEHPDTLNRRWKEAENLEVQVVEARKRILGEEHPDTLNSIANLSSTYWSQRRLKEAEELEVQLVETRKRVLGEEHPAALNSITNLAMAYLAVTWERQGRLKDAVDLMQICFHHRQQVLGEDHPGTASTLSLLTEWQKDINKMETEDTQ</sequence>
<dbReference type="InterPro" id="IPR027417">
    <property type="entry name" value="P-loop_NTPase"/>
</dbReference>
<protein>
    <recommendedName>
        <fullName evidence="3">Kinesin light chain</fullName>
    </recommendedName>
</protein>
<dbReference type="Proteomes" id="UP001303647">
    <property type="component" value="Unassembled WGS sequence"/>
</dbReference>